<gene>
    <name evidence="1" type="ordered locus">OCU_37520</name>
</gene>
<proteinExistence type="predicted"/>
<dbReference type="HOGENOM" id="CLU_3186045_0_0_11"/>
<organism evidence="1 2">
    <name type="scientific">Mycobacterium intracellulare (strain ATCC 13950 / DSM 43223 / JCM 6384 / NCTC 13025 / 3600)</name>
    <dbReference type="NCBI Taxonomy" id="487521"/>
    <lineage>
        <taxon>Bacteria</taxon>
        <taxon>Bacillati</taxon>
        <taxon>Actinomycetota</taxon>
        <taxon>Actinomycetes</taxon>
        <taxon>Mycobacteriales</taxon>
        <taxon>Mycobacteriaceae</taxon>
        <taxon>Mycobacterium</taxon>
        <taxon>Mycobacterium avium complex (MAC)</taxon>
    </lineage>
</organism>
<accession>H8IK94</accession>
<protein>
    <submittedName>
        <fullName evidence="1">Uncharacterized protein</fullName>
    </submittedName>
</protein>
<evidence type="ECO:0000313" key="1">
    <source>
        <dbReference type="EMBL" id="AFC44971.1"/>
    </source>
</evidence>
<dbReference type="Proteomes" id="UP000008004">
    <property type="component" value="Chromosome"/>
</dbReference>
<dbReference type="KEGG" id="mia:OCU_37520"/>
<evidence type="ECO:0000313" key="2">
    <source>
        <dbReference type="Proteomes" id="UP000008004"/>
    </source>
</evidence>
<dbReference type="EMBL" id="CP003322">
    <property type="protein sequence ID" value="AFC44971.1"/>
    <property type="molecule type" value="Genomic_DNA"/>
</dbReference>
<sequence length="46" mass="4764">MCHDVGHGRSVFLVGPVSGRRSPASSAVAARLAQIPSTQGIGWDEC</sequence>
<name>H8IK94_MYCIA</name>
<reference evidence="1 2" key="1">
    <citation type="journal article" date="2012" name="J. Bacteriol.">
        <title>Complete genome sequence of Mycobacterium intracellulare strain ATCC 13950T.</title>
        <authorList>
            <person name="Kim B.J."/>
            <person name="Choi B.S."/>
            <person name="Lim J.S."/>
            <person name="Choi I.Y."/>
            <person name="Lee J.H."/>
            <person name="Chun J."/>
            <person name="Kook Y.H."/>
            <person name="Kim B.J."/>
        </authorList>
    </citation>
    <scope>NUCLEOTIDE SEQUENCE [LARGE SCALE GENOMIC DNA]</scope>
    <source>
        <strain evidence="2">ATCC 13950 / DSM 43223 / JCM 6384 / NCTC 13025 / 3600</strain>
    </source>
</reference>
<dbReference type="AlphaFoldDB" id="H8IK94"/>